<name>A0A1E1JW60_9HELO</name>
<dbReference type="Proteomes" id="UP000178912">
    <property type="component" value="Unassembled WGS sequence"/>
</dbReference>
<evidence type="ECO:0000313" key="2">
    <source>
        <dbReference type="Proteomes" id="UP000178912"/>
    </source>
</evidence>
<accession>A0A1E1JW60</accession>
<proteinExistence type="predicted"/>
<dbReference type="AlphaFoldDB" id="A0A1E1JW60"/>
<keyword evidence="2" id="KW-1185">Reference proteome</keyword>
<evidence type="ECO:0000313" key="1">
    <source>
        <dbReference type="EMBL" id="CZS90088.1"/>
    </source>
</evidence>
<protein>
    <submittedName>
        <fullName evidence="1">Uncharacterized protein</fullName>
    </submittedName>
</protein>
<gene>
    <name evidence="1" type="ORF">RAG0_01232</name>
</gene>
<dbReference type="EMBL" id="FJUX01000004">
    <property type="protein sequence ID" value="CZS90088.1"/>
    <property type="molecule type" value="Genomic_DNA"/>
</dbReference>
<organism evidence="1 2">
    <name type="scientific">Rhynchosporium agropyri</name>
    <dbReference type="NCBI Taxonomy" id="914238"/>
    <lineage>
        <taxon>Eukaryota</taxon>
        <taxon>Fungi</taxon>
        <taxon>Dikarya</taxon>
        <taxon>Ascomycota</taxon>
        <taxon>Pezizomycotina</taxon>
        <taxon>Leotiomycetes</taxon>
        <taxon>Helotiales</taxon>
        <taxon>Ploettnerulaceae</taxon>
        <taxon>Rhynchosporium</taxon>
    </lineage>
</organism>
<reference evidence="2" key="1">
    <citation type="submission" date="2016-03" db="EMBL/GenBank/DDBJ databases">
        <authorList>
            <person name="Guldener U."/>
        </authorList>
    </citation>
    <scope>NUCLEOTIDE SEQUENCE [LARGE SCALE GENOMIC DNA]</scope>
    <source>
        <strain evidence="2">04CH-RAC-A.6.1</strain>
    </source>
</reference>
<sequence>MSKQTYLARYRSKEASSLGKFKIREQTCLVGYWVKEA</sequence>